<dbReference type="InterPro" id="IPR027417">
    <property type="entry name" value="P-loop_NTPase"/>
</dbReference>
<dbReference type="GO" id="GO:0006355">
    <property type="term" value="P:regulation of DNA-templated transcription"/>
    <property type="evidence" value="ECO:0007669"/>
    <property type="project" value="InterPro"/>
</dbReference>
<dbReference type="Gene3D" id="3.40.50.2300">
    <property type="match status" value="1"/>
</dbReference>
<evidence type="ECO:0000259" key="6">
    <source>
        <dbReference type="PROSITE" id="PS50045"/>
    </source>
</evidence>
<dbReference type="PROSITE" id="PS50110">
    <property type="entry name" value="RESPONSE_REGULATORY"/>
    <property type="match status" value="1"/>
</dbReference>
<reference evidence="8 9" key="1">
    <citation type="submission" date="2019-01" db="EMBL/GenBank/DDBJ databases">
        <title>Whole Genome of Ornithobacterium rhinotracheale FARPER-174b.</title>
        <authorList>
            <person name="Tataje-Lavanda L.A."/>
            <person name="Montalvan A."/>
            <person name="Montesinos R."/>
            <person name="Zimic M."/>
            <person name="Fernandez-Sanchez M."/>
            <person name="Fernandez-Diaz M."/>
        </authorList>
    </citation>
    <scope>NUCLEOTIDE SEQUENCE [LARGE SCALE GENOMIC DNA]</scope>
    <source>
        <strain evidence="8 9">FARPER-174b</strain>
    </source>
</reference>
<dbReference type="Pfam" id="PF02954">
    <property type="entry name" value="HTH_8"/>
    <property type="match status" value="1"/>
</dbReference>
<dbReference type="InterPro" id="IPR009057">
    <property type="entry name" value="Homeodomain-like_sf"/>
</dbReference>
<dbReference type="InterPro" id="IPR003593">
    <property type="entry name" value="AAA+_ATPase"/>
</dbReference>
<dbReference type="InterPro" id="IPR025943">
    <property type="entry name" value="Sigma_54_int_dom_ATP-bd_2"/>
</dbReference>
<dbReference type="RefSeq" id="WP_128501785.1">
    <property type="nucleotide sequence ID" value="NZ_CP035107.1"/>
</dbReference>
<dbReference type="SMART" id="SM00382">
    <property type="entry name" value="AAA"/>
    <property type="match status" value="1"/>
</dbReference>
<dbReference type="PANTHER" id="PTHR32071:SF113">
    <property type="entry name" value="ALGINATE BIOSYNTHESIS TRANSCRIPTIONAL REGULATORY PROTEIN ALGB"/>
    <property type="match status" value="1"/>
</dbReference>
<feature type="domain" description="Response regulatory" evidence="7">
    <location>
        <begin position="7"/>
        <end position="126"/>
    </location>
</feature>
<evidence type="ECO:0000256" key="5">
    <source>
        <dbReference type="PROSITE-ProRule" id="PRU00169"/>
    </source>
</evidence>
<protein>
    <submittedName>
        <fullName evidence="8">Sigma-54-dependent Fis family transcriptional regulator</fullName>
    </submittedName>
</protein>
<evidence type="ECO:0000313" key="8">
    <source>
        <dbReference type="EMBL" id="QAR31351.1"/>
    </source>
</evidence>
<dbReference type="FunFam" id="3.40.50.300:FF:000006">
    <property type="entry name" value="DNA-binding transcriptional regulator NtrC"/>
    <property type="match status" value="1"/>
</dbReference>
<dbReference type="OrthoDB" id="5401077at2"/>
<dbReference type="EMBL" id="CP035107">
    <property type="protein sequence ID" value="QAR31351.1"/>
    <property type="molecule type" value="Genomic_DNA"/>
</dbReference>
<gene>
    <name evidence="8" type="ORF">EQP59_08365</name>
</gene>
<dbReference type="CDD" id="cd00009">
    <property type="entry name" value="AAA"/>
    <property type="match status" value="1"/>
</dbReference>
<dbReference type="InterPro" id="IPR001789">
    <property type="entry name" value="Sig_transdc_resp-reg_receiver"/>
</dbReference>
<dbReference type="Gene3D" id="1.10.8.60">
    <property type="match status" value="1"/>
</dbReference>
<dbReference type="PROSITE" id="PS00676">
    <property type="entry name" value="SIGMA54_INTERACT_2"/>
    <property type="match status" value="1"/>
</dbReference>
<sequence>MRKIDARIAIVDDDKSILYAAKLWLKQFFSEIILIDEPKEILPTLNENEIEVVLLDMNFRKGYENGKEGMYWLKEILATNPNIAVILMTAYGEVSLAVGALKNGATDFILKPWNNEKLFASVKMAVEMVRKNKKIERLEKSQKNTISDYFLSTKSPRMQATMNALDKVAPTDANVLITGENGTGKYVMAEYIHKNSSRSEQPFVHIDLGSLSEGLFESELFGYAKGAFTDAKEHSMGKIEAAQGGTVFLDEIGNLPMHLQTKLLSVIQNRAVVRVGENKVRPLDIRFVFATNENLVQKIQEKAFREDLFYRINTVEIGIPPLRERLEDLEDLSHYFLEKFSKKYHRVGLKINDEQWREMRNYPWRGNIRELAHGMERAVIMSDAGDLSLNLNTKESAMPTDDLNLEKMEKTLIQKAMQKSEGNISRAAAELGISRAALYRKLEKM</sequence>
<dbReference type="PANTHER" id="PTHR32071">
    <property type="entry name" value="TRANSCRIPTIONAL REGULATORY PROTEIN"/>
    <property type="match status" value="1"/>
</dbReference>
<dbReference type="Pfam" id="PF00158">
    <property type="entry name" value="Sigma54_activat"/>
    <property type="match status" value="1"/>
</dbReference>
<proteinExistence type="predicted"/>
<dbReference type="Pfam" id="PF25601">
    <property type="entry name" value="AAA_lid_14"/>
    <property type="match status" value="1"/>
</dbReference>
<keyword evidence="5" id="KW-0597">Phosphoprotein</keyword>
<evidence type="ECO:0000256" key="4">
    <source>
        <dbReference type="ARBA" id="ARBA00023163"/>
    </source>
</evidence>
<dbReference type="GO" id="GO:0005524">
    <property type="term" value="F:ATP binding"/>
    <property type="evidence" value="ECO:0007669"/>
    <property type="project" value="UniProtKB-KW"/>
</dbReference>
<keyword evidence="3" id="KW-0805">Transcription regulation</keyword>
<name>A0A410JTH5_ORNRH</name>
<keyword evidence="4" id="KW-0804">Transcription</keyword>
<dbReference type="PRINTS" id="PR01590">
    <property type="entry name" value="HTHFIS"/>
</dbReference>
<dbReference type="InterPro" id="IPR002078">
    <property type="entry name" value="Sigma_54_int"/>
</dbReference>
<feature type="domain" description="Sigma-54 factor interaction" evidence="6">
    <location>
        <begin position="151"/>
        <end position="380"/>
    </location>
</feature>
<dbReference type="PROSITE" id="PS50045">
    <property type="entry name" value="SIGMA54_INTERACT_4"/>
    <property type="match status" value="1"/>
</dbReference>
<keyword evidence="2" id="KW-0067">ATP-binding</keyword>
<dbReference type="GO" id="GO:0043565">
    <property type="term" value="F:sequence-specific DNA binding"/>
    <property type="evidence" value="ECO:0007669"/>
    <property type="project" value="InterPro"/>
</dbReference>
<evidence type="ECO:0000256" key="2">
    <source>
        <dbReference type="ARBA" id="ARBA00022840"/>
    </source>
</evidence>
<organism evidence="8 9">
    <name type="scientific">Ornithobacterium rhinotracheale</name>
    <dbReference type="NCBI Taxonomy" id="28251"/>
    <lineage>
        <taxon>Bacteria</taxon>
        <taxon>Pseudomonadati</taxon>
        <taxon>Bacteroidota</taxon>
        <taxon>Flavobacteriia</taxon>
        <taxon>Flavobacteriales</taxon>
        <taxon>Weeksellaceae</taxon>
        <taxon>Ornithobacterium</taxon>
    </lineage>
</organism>
<dbReference type="AlphaFoldDB" id="A0A410JTH5"/>
<keyword evidence="1" id="KW-0547">Nucleotide-binding</keyword>
<dbReference type="GO" id="GO:0000160">
    <property type="term" value="P:phosphorelay signal transduction system"/>
    <property type="evidence" value="ECO:0007669"/>
    <property type="project" value="InterPro"/>
</dbReference>
<feature type="modified residue" description="4-aspartylphosphate" evidence="5">
    <location>
        <position position="56"/>
    </location>
</feature>
<evidence type="ECO:0000313" key="9">
    <source>
        <dbReference type="Proteomes" id="UP000287701"/>
    </source>
</evidence>
<accession>A0A410JTH5</accession>
<dbReference type="SUPFAM" id="SSF52172">
    <property type="entry name" value="CheY-like"/>
    <property type="match status" value="1"/>
</dbReference>
<dbReference type="InterPro" id="IPR058031">
    <property type="entry name" value="AAA_lid_NorR"/>
</dbReference>
<dbReference type="Gene3D" id="1.10.10.60">
    <property type="entry name" value="Homeodomain-like"/>
    <property type="match status" value="1"/>
</dbReference>
<dbReference type="SMART" id="SM00448">
    <property type="entry name" value="REC"/>
    <property type="match status" value="1"/>
</dbReference>
<dbReference type="Pfam" id="PF00072">
    <property type="entry name" value="Response_reg"/>
    <property type="match status" value="1"/>
</dbReference>
<evidence type="ECO:0000256" key="3">
    <source>
        <dbReference type="ARBA" id="ARBA00023015"/>
    </source>
</evidence>
<evidence type="ECO:0000259" key="7">
    <source>
        <dbReference type="PROSITE" id="PS50110"/>
    </source>
</evidence>
<dbReference type="InterPro" id="IPR011006">
    <property type="entry name" value="CheY-like_superfamily"/>
</dbReference>
<evidence type="ECO:0000256" key="1">
    <source>
        <dbReference type="ARBA" id="ARBA00022741"/>
    </source>
</evidence>
<dbReference type="InterPro" id="IPR002197">
    <property type="entry name" value="HTH_Fis"/>
</dbReference>
<dbReference type="SUPFAM" id="SSF52540">
    <property type="entry name" value="P-loop containing nucleoside triphosphate hydrolases"/>
    <property type="match status" value="1"/>
</dbReference>
<dbReference type="Proteomes" id="UP000287701">
    <property type="component" value="Chromosome"/>
</dbReference>
<dbReference type="SUPFAM" id="SSF46689">
    <property type="entry name" value="Homeodomain-like"/>
    <property type="match status" value="1"/>
</dbReference>
<dbReference type="Gene3D" id="3.40.50.300">
    <property type="entry name" value="P-loop containing nucleotide triphosphate hydrolases"/>
    <property type="match status" value="1"/>
</dbReference>